<dbReference type="RefSeq" id="WP_009378051.1">
    <property type="nucleotide sequence ID" value="NZ_JBLLLM010000033.1"/>
</dbReference>
<gene>
    <name evidence="2" type="ORF">B8X04_09170</name>
</gene>
<dbReference type="AlphaFoldDB" id="A0A269ZCR1"/>
<dbReference type="EMBL" id="NCWY01000007">
    <property type="protein sequence ID" value="PAK95439.1"/>
    <property type="molecule type" value="Genomic_DNA"/>
</dbReference>
<evidence type="ECO:0000313" key="2">
    <source>
        <dbReference type="EMBL" id="PAK95439.1"/>
    </source>
</evidence>
<sequence length="183" mass="20436">MATTANTPEATDPPTGAGAPTSSRRAVPGPEKLTHDYDGELVVFIIGMRIRRWWRFDQWIPVFAAMPRMLAELSADPDSGMRGYRLVFDLRGPWLVQYWDSLEKIYSYAAAPESEHRPAWTAFNKRARSAPNAVGVWHETFPVAGAESMYVGTPPLGLAKAVGTRPVGPRSVRARDRQARRDR</sequence>
<feature type="region of interest" description="Disordered" evidence="1">
    <location>
        <begin position="162"/>
        <end position="183"/>
    </location>
</feature>
<feature type="region of interest" description="Disordered" evidence="1">
    <location>
        <begin position="1"/>
        <end position="31"/>
    </location>
</feature>
<dbReference type="InterPro" id="IPR025444">
    <property type="entry name" value="Monooxy_af470"/>
</dbReference>
<reference evidence="2 3" key="1">
    <citation type="submission" date="2017-04" db="EMBL/GenBank/DDBJ databases">
        <title>Kefir bacterial isolates.</title>
        <authorList>
            <person name="Kim Y."/>
            <person name="Blasche S."/>
            <person name="Patil K.R."/>
        </authorList>
    </citation>
    <scope>NUCLEOTIDE SEQUENCE [LARGE SCALE GENOMIC DNA]</scope>
    <source>
        <strain evidence="2 3">OG2</strain>
    </source>
</reference>
<proteinExistence type="predicted"/>
<evidence type="ECO:0000256" key="1">
    <source>
        <dbReference type="SAM" id="MobiDB-lite"/>
    </source>
</evidence>
<feature type="compositionally biased region" description="Basic and acidic residues" evidence="1">
    <location>
        <begin position="173"/>
        <end position="183"/>
    </location>
</feature>
<organism evidence="2 3">
    <name type="scientific">Brevibacterium casei</name>
    <dbReference type="NCBI Taxonomy" id="33889"/>
    <lineage>
        <taxon>Bacteria</taxon>
        <taxon>Bacillati</taxon>
        <taxon>Actinomycetota</taxon>
        <taxon>Actinomycetes</taxon>
        <taxon>Micrococcales</taxon>
        <taxon>Brevibacteriaceae</taxon>
        <taxon>Brevibacterium</taxon>
    </lineage>
</organism>
<evidence type="ECO:0000313" key="3">
    <source>
        <dbReference type="Proteomes" id="UP000216867"/>
    </source>
</evidence>
<evidence type="ECO:0008006" key="4">
    <source>
        <dbReference type="Google" id="ProtNLM"/>
    </source>
</evidence>
<name>A0A269ZCR1_9MICO</name>
<accession>A0A269ZCR1</accession>
<protein>
    <recommendedName>
        <fullName evidence="4">DUF4188 domain-containing protein</fullName>
    </recommendedName>
</protein>
<comment type="caution">
    <text evidence="2">The sequence shown here is derived from an EMBL/GenBank/DDBJ whole genome shotgun (WGS) entry which is preliminary data.</text>
</comment>
<dbReference type="Pfam" id="PF13826">
    <property type="entry name" value="Monooxy_af470-like"/>
    <property type="match status" value="1"/>
</dbReference>
<dbReference type="Proteomes" id="UP000216867">
    <property type="component" value="Unassembled WGS sequence"/>
</dbReference>